<accession>A0ABR4CAF4</accession>
<evidence type="ECO:0000313" key="2">
    <source>
        <dbReference type="EMBL" id="KAL2066441.1"/>
    </source>
</evidence>
<comment type="caution">
    <text evidence="2">The sequence shown here is derived from an EMBL/GenBank/DDBJ whole genome shotgun (WGS) entry which is preliminary data.</text>
</comment>
<name>A0ABR4CAF4_9HELO</name>
<feature type="region of interest" description="Disordered" evidence="1">
    <location>
        <begin position="137"/>
        <end position="166"/>
    </location>
</feature>
<proteinExistence type="predicted"/>
<evidence type="ECO:0000313" key="3">
    <source>
        <dbReference type="Proteomes" id="UP001595075"/>
    </source>
</evidence>
<feature type="region of interest" description="Disordered" evidence="1">
    <location>
        <begin position="180"/>
        <end position="279"/>
    </location>
</feature>
<feature type="compositionally biased region" description="Polar residues" evidence="1">
    <location>
        <begin position="441"/>
        <end position="455"/>
    </location>
</feature>
<organism evidence="2 3">
    <name type="scientific">Oculimacula yallundae</name>
    <dbReference type="NCBI Taxonomy" id="86028"/>
    <lineage>
        <taxon>Eukaryota</taxon>
        <taxon>Fungi</taxon>
        <taxon>Dikarya</taxon>
        <taxon>Ascomycota</taxon>
        <taxon>Pezizomycotina</taxon>
        <taxon>Leotiomycetes</taxon>
        <taxon>Helotiales</taxon>
        <taxon>Ploettnerulaceae</taxon>
        <taxon>Oculimacula</taxon>
    </lineage>
</organism>
<protein>
    <submittedName>
        <fullName evidence="2">Uncharacterized protein</fullName>
    </submittedName>
</protein>
<feature type="region of interest" description="Disordered" evidence="1">
    <location>
        <begin position="81"/>
        <end position="105"/>
    </location>
</feature>
<feature type="compositionally biased region" description="Basic residues" evidence="1">
    <location>
        <begin position="87"/>
        <end position="97"/>
    </location>
</feature>
<keyword evidence="3" id="KW-1185">Reference proteome</keyword>
<feature type="compositionally biased region" description="Polar residues" evidence="1">
    <location>
        <begin position="204"/>
        <end position="217"/>
    </location>
</feature>
<dbReference type="EMBL" id="JAZHXI010000011">
    <property type="protein sequence ID" value="KAL2066441.1"/>
    <property type="molecule type" value="Genomic_DNA"/>
</dbReference>
<feature type="region of interest" description="Disordered" evidence="1">
    <location>
        <begin position="436"/>
        <end position="458"/>
    </location>
</feature>
<evidence type="ECO:0000256" key="1">
    <source>
        <dbReference type="SAM" id="MobiDB-lite"/>
    </source>
</evidence>
<reference evidence="2 3" key="1">
    <citation type="journal article" date="2024" name="Commun. Biol.">
        <title>Comparative genomic analysis of thermophilic fungi reveals convergent evolutionary adaptations and gene losses.</title>
        <authorList>
            <person name="Steindorff A.S."/>
            <person name="Aguilar-Pontes M.V."/>
            <person name="Robinson A.J."/>
            <person name="Andreopoulos B."/>
            <person name="LaButti K."/>
            <person name="Kuo A."/>
            <person name="Mondo S."/>
            <person name="Riley R."/>
            <person name="Otillar R."/>
            <person name="Haridas S."/>
            <person name="Lipzen A."/>
            <person name="Grimwood J."/>
            <person name="Schmutz J."/>
            <person name="Clum A."/>
            <person name="Reid I.D."/>
            <person name="Moisan M.C."/>
            <person name="Butler G."/>
            <person name="Nguyen T.T.M."/>
            <person name="Dewar K."/>
            <person name="Conant G."/>
            <person name="Drula E."/>
            <person name="Henrissat B."/>
            <person name="Hansel C."/>
            <person name="Singer S."/>
            <person name="Hutchinson M.I."/>
            <person name="de Vries R.P."/>
            <person name="Natvig D.O."/>
            <person name="Powell A.J."/>
            <person name="Tsang A."/>
            <person name="Grigoriev I.V."/>
        </authorList>
    </citation>
    <scope>NUCLEOTIDE SEQUENCE [LARGE SCALE GENOMIC DNA]</scope>
    <source>
        <strain evidence="2 3">CBS 494.80</strain>
    </source>
</reference>
<sequence>MCYIYDFRCGHSDIDQTSCANPNKVTNPCKPISTGLKLPSECSRCREAFLRSVAKRSSVMTREATRAALDFSTAPPLLFAWPDKPARKQTKPSRRGPLRSDHLAGIPESPTIVKEDRGWSAGFGKPLPCLPTAADTVRDFSPRAPKSAQSFPQRHPPPRGVSTIQQPVSLPPSLAIARPQNKASLPPAPTVPASHHTASLPPRQVTTIPQQITQARSSGPVLLPPSSAARVRPSIERNNHQLRSSRRSSQLRDAYQGTDNPQALASPHNPISRKPLPSYPAWTTLPSQVEERTKEAGVVWQKTQTAWDQRQASHTPNQELFLTTPVKEIQTHLDRGQFPSCLQPADQSQAHDLSRLSTIFNLFSETGGESSIECEIRKPATITPRTYTTYSGVPAAKNASEIPLQSYAAHAARRAAAVEFEGCKATATPTTYTSYNPSSTLKGISQSETATSNRDGSLASEKSLSELSAIFNMTSSSRSYQDQPIEFVSANSNSDPYSAYAPTTTLNQAKSLSELSAIFDMETCEAQIERETYSRLTTATSTQRIKVSDGTYVCYNPLTATFAAEAVSGLPETTAKTSMLPHELPNFKRYSAMKLNGAALEGVFGNWA</sequence>
<gene>
    <name evidence="2" type="ORF">VTL71DRAFT_2512</name>
</gene>
<dbReference type="Proteomes" id="UP001595075">
    <property type="component" value="Unassembled WGS sequence"/>
</dbReference>